<gene>
    <name evidence="2" type="ORF">CYK00_03720</name>
</gene>
<keyword evidence="1" id="KW-1133">Transmembrane helix</keyword>
<name>A0A2I1XDK2_NEISI</name>
<dbReference type="Proteomes" id="UP000234767">
    <property type="component" value="Unassembled WGS sequence"/>
</dbReference>
<reference evidence="2 3" key="1">
    <citation type="submission" date="2017-12" db="EMBL/GenBank/DDBJ databases">
        <title>Phylogenetic diversity of female urinary microbiome.</title>
        <authorList>
            <person name="Thomas-White K."/>
            <person name="Wolfe A.J."/>
        </authorList>
    </citation>
    <scope>NUCLEOTIDE SEQUENCE [LARGE SCALE GENOMIC DNA]</scope>
    <source>
        <strain evidence="2 3">UMB0321</strain>
    </source>
</reference>
<dbReference type="EMBL" id="PKJO01000003">
    <property type="protein sequence ID" value="PLA40687.1"/>
    <property type="molecule type" value="Genomic_DNA"/>
</dbReference>
<evidence type="ECO:0000313" key="3">
    <source>
        <dbReference type="Proteomes" id="UP000234767"/>
    </source>
</evidence>
<proteinExistence type="predicted"/>
<evidence type="ECO:0000256" key="1">
    <source>
        <dbReference type="SAM" id="Phobius"/>
    </source>
</evidence>
<protein>
    <submittedName>
        <fullName evidence="2">Uncharacterized protein</fullName>
    </submittedName>
</protein>
<feature type="transmembrane region" description="Helical" evidence="1">
    <location>
        <begin position="33"/>
        <end position="50"/>
    </location>
</feature>
<evidence type="ECO:0000313" key="2">
    <source>
        <dbReference type="EMBL" id="PLA40687.1"/>
    </source>
</evidence>
<organism evidence="2 3">
    <name type="scientific">Neisseria sicca</name>
    <dbReference type="NCBI Taxonomy" id="490"/>
    <lineage>
        <taxon>Bacteria</taxon>
        <taxon>Pseudomonadati</taxon>
        <taxon>Pseudomonadota</taxon>
        <taxon>Betaproteobacteria</taxon>
        <taxon>Neisseriales</taxon>
        <taxon>Neisseriaceae</taxon>
        <taxon>Neisseria</taxon>
    </lineage>
</organism>
<comment type="caution">
    <text evidence="2">The sequence shown here is derived from an EMBL/GenBank/DDBJ whole genome shotgun (WGS) entry which is preliminary data.</text>
</comment>
<accession>A0A2I1XDK2</accession>
<keyword evidence="1" id="KW-0472">Membrane</keyword>
<dbReference type="AlphaFoldDB" id="A0A2I1XDK2"/>
<keyword evidence="1" id="KW-0812">Transmembrane</keyword>
<sequence length="59" mass="6665">MGLNGCLIGKSRSSENRCYSGLKLQRYGVTNALMYYLYTTGVATLSHFYFNPLYILPGF</sequence>